<accession>A0A9X3WEU7</accession>
<reference evidence="1" key="1">
    <citation type="submission" date="2022-06" db="EMBL/GenBank/DDBJ databases">
        <title>Aquibacillus sp. a new bacterium isolated from soil saline samples.</title>
        <authorList>
            <person name="Galisteo C."/>
            <person name="De La Haba R."/>
            <person name="Sanchez-Porro C."/>
            <person name="Ventosa A."/>
        </authorList>
    </citation>
    <scope>NUCLEOTIDE SEQUENCE</scope>
    <source>
        <strain evidence="1">3ASR75-54</strain>
    </source>
</reference>
<name>A0A9X3WEU7_9BACI</name>
<evidence type="ECO:0000313" key="1">
    <source>
        <dbReference type="EMBL" id="MDC3418535.1"/>
    </source>
</evidence>
<organism evidence="1 2">
    <name type="scientific">Aquibacillus salsiterrae</name>
    <dbReference type="NCBI Taxonomy" id="2950439"/>
    <lineage>
        <taxon>Bacteria</taxon>
        <taxon>Bacillati</taxon>
        <taxon>Bacillota</taxon>
        <taxon>Bacilli</taxon>
        <taxon>Bacillales</taxon>
        <taxon>Bacillaceae</taxon>
        <taxon>Aquibacillus</taxon>
    </lineage>
</organism>
<proteinExistence type="predicted"/>
<dbReference type="EMBL" id="JAMQKC010000031">
    <property type="protein sequence ID" value="MDC3418535.1"/>
    <property type="molecule type" value="Genomic_DNA"/>
</dbReference>
<protein>
    <submittedName>
        <fullName evidence="1">Uncharacterized protein</fullName>
    </submittedName>
</protein>
<keyword evidence="2" id="KW-1185">Reference proteome</keyword>
<dbReference type="AlphaFoldDB" id="A0A9X3WEU7"/>
<dbReference type="RefSeq" id="WP_272447604.1">
    <property type="nucleotide sequence ID" value="NZ_JAMQKC010000031.1"/>
</dbReference>
<sequence length="102" mass="11786">MVNSMLVRIHQSGHLAEITGERYELVKEGIAYYKKIREHIAKGKPFWPLGLPNFEDSWFSYGLKLPQKLPLAVWRMESEGDKVILPIPDLKERDVNPSFGSF</sequence>
<comment type="caution">
    <text evidence="1">The sequence shown here is derived from an EMBL/GenBank/DDBJ whole genome shotgun (WGS) entry which is preliminary data.</text>
</comment>
<evidence type="ECO:0000313" key="2">
    <source>
        <dbReference type="Proteomes" id="UP001145069"/>
    </source>
</evidence>
<gene>
    <name evidence="1" type="ORF">NC799_16875</name>
</gene>
<dbReference type="Proteomes" id="UP001145069">
    <property type="component" value="Unassembled WGS sequence"/>
</dbReference>